<dbReference type="InterPro" id="IPR007271">
    <property type="entry name" value="Nuc_sug_transpt"/>
</dbReference>
<keyword evidence="3" id="KW-0813">Transport</keyword>
<dbReference type="InterPro" id="IPR037185">
    <property type="entry name" value="EmrE-like"/>
</dbReference>
<evidence type="ECO:0000313" key="8">
    <source>
        <dbReference type="Proteomes" id="UP000887561"/>
    </source>
</evidence>
<dbReference type="Pfam" id="PF04142">
    <property type="entry name" value="Nuc_sug_transp"/>
    <property type="match status" value="2"/>
</dbReference>
<proteinExistence type="inferred from homology"/>
<keyword evidence="8" id="KW-1185">Reference proteome</keyword>
<feature type="transmembrane region" description="Helical" evidence="7">
    <location>
        <begin position="58"/>
        <end position="82"/>
    </location>
</feature>
<protein>
    <submittedName>
        <fullName evidence="9">Uncharacterized protein</fullName>
    </submittedName>
</protein>
<comment type="subcellular location">
    <subcellularLocation>
        <location evidence="1">Membrane</location>
        <topology evidence="1">Multi-pass membrane protein</topology>
    </subcellularLocation>
</comment>
<keyword evidence="5 7" id="KW-1133">Transmembrane helix</keyword>
<keyword evidence="3" id="KW-0762">Sugar transport</keyword>
<evidence type="ECO:0000256" key="2">
    <source>
        <dbReference type="ARBA" id="ARBA00009976"/>
    </source>
</evidence>
<evidence type="ECO:0000256" key="6">
    <source>
        <dbReference type="ARBA" id="ARBA00023136"/>
    </source>
</evidence>
<evidence type="ECO:0000256" key="3">
    <source>
        <dbReference type="ARBA" id="ARBA00022597"/>
    </source>
</evidence>
<evidence type="ECO:0000256" key="5">
    <source>
        <dbReference type="ARBA" id="ARBA00022989"/>
    </source>
</evidence>
<dbReference type="GO" id="GO:0015165">
    <property type="term" value="F:pyrimidine nucleotide-sugar transmembrane transporter activity"/>
    <property type="evidence" value="ECO:0007669"/>
    <property type="project" value="InterPro"/>
</dbReference>
<organism evidence="8 9">
    <name type="scientific">Meloidogyne javanica</name>
    <name type="common">Root-knot nematode worm</name>
    <dbReference type="NCBI Taxonomy" id="6303"/>
    <lineage>
        <taxon>Eukaryota</taxon>
        <taxon>Metazoa</taxon>
        <taxon>Ecdysozoa</taxon>
        <taxon>Nematoda</taxon>
        <taxon>Chromadorea</taxon>
        <taxon>Rhabditida</taxon>
        <taxon>Tylenchina</taxon>
        <taxon>Tylenchomorpha</taxon>
        <taxon>Tylenchoidea</taxon>
        <taxon>Meloidogynidae</taxon>
        <taxon>Meloidogyninae</taxon>
        <taxon>Meloidogyne</taxon>
        <taxon>Meloidogyne incognita group</taxon>
    </lineage>
</organism>
<keyword evidence="6 7" id="KW-0472">Membrane</keyword>
<dbReference type="AlphaFoldDB" id="A0A915ND21"/>
<dbReference type="WBParaSite" id="scaffold9615_cov205.g14127">
    <property type="protein sequence ID" value="scaffold9615_cov205.g14127"/>
    <property type="gene ID" value="scaffold9615_cov205.g14127"/>
</dbReference>
<dbReference type="Proteomes" id="UP000887561">
    <property type="component" value="Unplaced"/>
</dbReference>
<evidence type="ECO:0000256" key="4">
    <source>
        <dbReference type="ARBA" id="ARBA00022692"/>
    </source>
</evidence>
<keyword evidence="4 7" id="KW-0812">Transmembrane</keyword>
<evidence type="ECO:0000313" key="9">
    <source>
        <dbReference type="WBParaSite" id="scaffold9615_cov205.g14127"/>
    </source>
</evidence>
<comment type="similarity">
    <text evidence="2">Belongs to the nucleotide-sugar transporter family. SLC35A subfamily.</text>
</comment>
<feature type="transmembrane region" description="Helical" evidence="7">
    <location>
        <begin position="102"/>
        <end position="123"/>
    </location>
</feature>
<evidence type="ECO:0000256" key="7">
    <source>
        <dbReference type="SAM" id="Phobius"/>
    </source>
</evidence>
<evidence type="ECO:0000256" key="1">
    <source>
        <dbReference type="ARBA" id="ARBA00004141"/>
    </source>
</evidence>
<sequence>MSDKDALLESNLTSLYSTLTKKEGILFKLYVIAVTIFLWTGYTLMVSYTRQMTPKDELYSSSTVVFSSECAKFLITLFYVYAGSENLQKGNENLDFVALSNLDASVFSQLKIPFTAIFMMLFLRRQFSLRRWFSIFQLCVGLALVEDQISERGFLFGYNIKVVCIILLLLPCQL</sequence>
<reference evidence="9" key="1">
    <citation type="submission" date="2022-11" db="UniProtKB">
        <authorList>
            <consortium name="WormBaseParasite"/>
        </authorList>
    </citation>
    <scope>IDENTIFICATION</scope>
</reference>
<accession>A0A915ND21</accession>
<name>A0A915ND21_MELJA</name>
<dbReference type="SUPFAM" id="SSF103481">
    <property type="entry name" value="Multidrug resistance efflux transporter EmrE"/>
    <property type="match status" value="1"/>
</dbReference>
<dbReference type="GO" id="GO:0000139">
    <property type="term" value="C:Golgi membrane"/>
    <property type="evidence" value="ECO:0007669"/>
    <property type="project" value="InterPro"/>
</dbReference>
<feature type="transmembrane region" description="Helical" evidence="7">
    <location>
        <begin position="25"/>
        <end position="46"/>
    </location>
</feature>
<dbReference type="PANTHER" id="PTHR10231">
    <property type="entry name" value="NUCLEOTIDE-SUGAR TRANSMEMBRANE TRANSPORTER"/>
    <property type="match status" value="1"/>
</dbReference>